<dbReference type="EMBL" id="DVNA01000093">
    <property type="protein sequence ID" value="HIU54940.1"/>
    <property type="molecule type" value="Genomic_DNA"/>
</dbReference>
<evidence type="ECO:0000313" key="2">
    <source>
        <dbReference type="Proteomes" id="UP000824112"/>
    </source>
</evidence>
<reference evidence="1" key="2">
    <citation type="journal article" date="2021" name="PeerJ">
        <title>Extensive microbial diversity within the chicken gut microbiome revealed by metagenomics and culture.</title>
        <authorList>
            <person name="Gilroy R."/>
            <person name="Ravi A."/>
            <person name="Getino M."/>
            <person name="Pursley I."/>
            <person name="Horton D.L."/>
            <person name="Alikhan N.F."/>
            <person name="Baker D."/>
            <person name="Gharbi K."/>
            <person name="Hall N."/>
            <person name="Watson M."/>
            <person name="Adriaenssens E.M."/>
            <person name="Foster-Nyarko E."/>
            <person name="Jarju S."/>
            <person name="Secka A."/>
            <person name="Antonio M."/>
            <person name="Oren A."/>
            <person name="Chaudhuri R.R."/>
            <person name="La Ragione R."/>
            <person name="Hildebrand F."/>
            <person name="Pallen M.J."/>
        </authorList>
    </citation>
    <scope>NUCLEOTIDE SEQUENCE</scope>
    <source>
        <strain evidence="1">CHK158-818</strain>
    </source>
</reference>
<comment type="caution">
    <text evidence="1">The sequence shown here is derived from an EMBL/GenBank/DDBJ whole genome shotgun (WGS) entry which is preliminary data.</text>
</comment>
<proteinExistence type="predicted"/>
<protein>
    <submittedName>
        <fullName evidence="1">Uncharacterized protein</fullName>
    </submittedName>
</protein>
<evidence type="ECO:0000313" key="1">
    <source>
        <dbReference type="EMBL" id="HIU54940.1"/>
    </source>
</evidence>
<name>A0A9D1M6X8_9BACT</name>
<reference evidence="1" key="1">
    <citation type="submission" date="2020-10" db="EMBL/GenBank/DDBJ databases">
        <authorList>
            <person name="Gilroy R."/>
        </authorList>
    </citation>
    <scope>NUCLEOTIDE SEQUENCE</scope>
    <source>
        <strain evidence="1">CHK158-818</strain>
    </source>
</reference>
<sequence length="114" mass="13188">LVDGAPGTRTDYSYKLSKTLFNDRVRVVVGGSFRSDIDPSMNMKENLVDDISLEYMLNRRDNMFLKVFRHTGYESILEGEIVQTGFGFVVRKKLLHLRNLFVPAKKTEEKLKNE</sequence>
<gene>
    <name evidence="1" type="ORF">IAB03_03915</name>
</gene>
<feature type="non-terminal residue" evidence="1">
    <location>
        <position position="1"/>
    </location>
</feature>
<dbReference type="AlphaFoldDB" id="A0A9D1M6X8"/>
<accession>A0A9D1M6X8</accession>
<organism evidence="1 2">
    <name type="scientific">Candidatus Gallibacteroides avistercoris</name>
    <dbReference type="NCBI Taxonomy" id="2840833"/>
    <lineage>
        <taxon>Bacteria</taxon>
        <taxon>Pseudomonadati</taxon>
        <taxon>Bacteroidota</taxon>
        <taxon>Bacteroidia</taxon>
        <taxon>Bacteroidales</taxon>
        <taxon>Bacteroidaceae</taxon>
        <taxon>Bacteroidaceae incertae sedis</taxon>
        <taxon>Candidatus Gallibacteroides</taxon>
    </lineage>
</organism>
<dbReference type="Proteomes" id="UP000824112">
    <property type="component" value="Unassembled WGS sequence"/>
</dbReference>